<protein>
    <submittedName>
        <fullName evidence="2">Uncharacterized protein</fullName>
    </submittedName>
</protein>
<comment type="caution">
    <text evidence="2">The sequence shown here is derived from an EMBL/GenBank/DDBJ whole genome shotgun (WGS) entry which is preliminary data.</text>
</comment>
<reference evidence="2 3" key="1">
    <citation type="journal article" date="2024" name="G3 (Bethesda)">
        <title>Genome assembly of Hibiscus sabdariffa L. provides insights into metabolisms of medicinal natural products.</title>
        <authorList>
            <person name="Kim T."/>
        </authorList>
    </citation>
    <scope>NUCLEOTIDE SEQUENCE [LARGE SCALE GENOMIC DNA]</scope>
    <source>
        <strain evidence="2">TK-2024</strain>
        <tissue evidence="2">Old leaves</tissue>
    </source>
</reference>
<sequence length="239" mass="26262">MATQHGMIRLLARNTTVTQTPDSSTGAVQGGLEVHEQLPASKLLVMVAQSLLILYNNINVHNYDNYMRNRYRALVSAAGFADRQGDERCEVVINIEIARLIRTCLAPQQRLRAGILRMIIGNQNAPGAVGSVMSYLAGILEWAEMDSIMLIFDTLIAEISSPDCRPDRCGAVGQFITTSTCENGLVIELANRHLMATQRANTALIPDRIRFLTEVLRGGQEQDTRHGQGVRPTAPPPAR</sequence>
<evidence type="ECO:0000313" key="3">
    <source>
        <dbReference type="Proteomes" id="UP001472677"/>
    </source>
</evidence>
<organism evidence="2 3">
    <name type="scientific">Hibiscus sabdariffa</name>
    <name type="common">roselle</name>
    <dbReference type="NCBI Taxonomy" id="183260"/>
    <lineage>
        <taxon>Eukaryota</taxon>
        <taxon>Viridiplantae</taxon>
        <taxon>Streptophyta</taxon>
        <taxon>Embryophyta</taxon>
        <taxon>Tracheophyta</taxon>
        <taxon>Spermatophyta</taxon>
        <taxon>Magnoliopsida</taxon>
        <taxon>eudicotyledons</taxon>
        <taxon>Gunneridae</taxon>
        <taxon>Pentapetalae</taxon>
        <taxon>rosids</taxon>
        <taxon>malvids</taxon>
        <taxon>Malvales</taxon>
        <taxon>Malvaceae</taxon>
        <taxon>Malvoideae</taxon>
        <taxon>Hibiscus</taxon>
    </lineage>
</organism>
<evidence type="ECO:0000256" key="1">
    <source>
        <dbReference type="SAM" id="MobiDB-lite"/>
    </source>
</evidence>
<keyword evidence="3" id="KW-1185">Reference proteome</keyword>
<feature type="region of interest" description="Disordered" evidence="1">
    <location>
        <begin position="219"/>
        <end position="239"/>
    </location>
</feature>
<name>A0ABR2ES42_9ROSI</name>
<dbReference type="Proteomes" id="UP001472677">
    <property type="component" value="Unassembled WGS sequence"/>
</dbReference>
<evidence type="ECO:0000313" key="2">
    <source>
        <dbReference type="EMBL" id="KAK8564823.1"/>
    </source>
</evidence>
<proteinExistence type="predicted"/>
<dbReference type="EMBL" id="JBBPBM010000010">
    <property type="protein sequence ID" value="KAK8564823.1"/>
    <property type="molecule type" value="Genomic_DNA"/>
</dbReference>
<accession>A0ABR2ES42</accession>
<gene>
    <name evidence="2" type="ORF">V6N12_058405</name>
</gene>